<dbReference type="InterPro" id="IPR040044">
    <property type="entry name" value="SRR1L"/>
</dbReference>
<proteinExistence type="inferred from homology"/>
<dbReference type="Proteomes" id="UP000297245">
    <property type="component" value="Unassembled WGS sequence"/>
</dbReference>
<organism evidence="3 4">
    <name type="scientific">Dendrothele bispora (strain CBS 962.96)</name>
    <dbReference type="NCBI Taxonomy" id="1314807"/>
    <lineage>
        <taxon>Eukaryota</taxon>
        <taxon>Fungi</taxon>
        <taxon>Dikarya</taxon>
        <taxon>Basidiomycota</taxon>
        <taxon>Agaricomycotina</taxon>
        <taxon>Agaricomycetes</taxon>
        <taxon>Agaricomycetidae</taxon>
        <taxon>Agaricales</taxon>
        <taxon>Agaricales incertae sedis</taxon>
        <taxon>Dendrothele</taxon>
    </lineage>
</organism>
<dbReference type="Pfam" id="PF07985">
    <property type="entry name" value="SRR1"/>
    <property type="match status" value="1"/>
</dbReference>
<accession>A0A4S8LPF9</accession>
<sequence>MSIESSSFRYTEFSAPISRKTRKNKNEKPKVPLITLIQNSRKDLQQDEWSTRCQRIILDALDQRSWKMPCRVICLGLGSPSNSSISRAQLGFLLDICDVLKIGEVVVYDPVFTEEDRAMFAGFEFQAPLSDENLDVTAENPVIFFMPHCDMELYETMLLKNWSEEQLANIVLISNQLEAYVENNPTQKLEKKAPALLRIVPFLSNNPLPPSKMWPAAFNSTSVQHISPTVSPAWFTEITPFRSESE</sequence>
<protein>
    <recommendedName>
        <fullName evidence="2">SRR1-like domain-containing protein</fullName>
    </recommendedName>
</protein>
<dbReference type="PANTHER" id="PTHR28626">
    <property type="entry name" value="SRR1-LIKE PROTEIN"/>
    <property type="match status" value="1"/>
</dbReference>
<reference evidence="3 4" key="1">
    <citation type="journal article" date="2019" name="Nat. Ecol. Evol.">
        <title>Megaphylogeny resolves global patterns of mushroom evolution.</title>
        <authorList>
            <person name="Varga T."/>
            <person name="Krizsan K."/>
            <person name="Foldi C."/>
            <person name="Dima B."/>
            <person name="Sanchez-Garcia M."/>
            <person name="Sanchez-Ramirez S."/>
            <person name="Szollosi G.J."/>
            <person name="Szarkandi J.G."/>
            <person name="Papp V."/>
            <person name="Albert L."/>
            <person name="Andreopoulos W."/>
            <person name="Angelini C."/>
            <person name="Antonin V."/>
            <person name="Barry K.W."/>
            <person name="Bougher N.L."/>
            <person name="Buchanan P."/>
            <person name="Buyck B."/>
            <person name="Bense V."/>
            <person name="Catcheside P."/>
            <person name="Chovatia M."/>
            <person name="Cooper J."/>
            <person name="Damon W."/>
            <person name="Desjardin D."/>
            <person name="Finy P."/>
            <person name="Geml J."/>
            <person name="Haridas S."/>
            <person name="Hughes K."/>
            <person name="Justo A."/>
            <person name="Karasinski D."/>
            <person name="Kautmanova I."/>
            <person name="Kiss B."/>
            <person name="Kocsube S."/>
            <person name="Kotiranta H."/>
            <person name="LaButti K.M."/>
            <person name="Lechner B.E."/>
            <person name="Liimatainen K."/>
            <person name="Lipzen A."/>
            <person name="Lukacs Z."/>
            <person name="Mihaltcheva S."/>
            <person name="Morgado L.N."/>
            <person name="Niskanen T."/>
            <person name="Noordeloos M.E."/>
            <person name="Ohm R.A."/>
            <person name="Ortiz-Santana B."/>
            <person name="Ovrebo C."/>
            <person name="Racz N."/>
            <person name="Riley R."/>
            <person name="Savchenko A."/>
            <person name="Shiryaev A."/>
            <person name="Soop K."/>
            <person name="Spirin V."/>
            <person name="Szebenyi C."/>
            <person name="Tomsovsky M."/>
            <person name="Tulloss R.E."/>
            <person name="Uehling J."/>
            <person name="Grigoriev I.V."/>
            <person name="Vagvolgyi C."/>
            <person name="Papp T."/>
            <person name="Martin F.M."/>
            <person name="Miettinen O."/>
            <person name="Hibbett D.S."/>
            <person name="Nagy L.G."/>
        </authorList>
    </citation>
    <scope>NUCLEOTIDE SEQUENCE [LARGE SCALE GENOMIC DNA]</scope>
    <source>
        <strain evidence="3 4">CBS 962.96</strain>
    </source>
</reference>
<name>A0A4S8LPF9_DENBC</name>
<evidence type="ECO:0000313" key="4">
    <source>
        <dbReference type="Proteomes" id="UP000297245"/>
    </source>
</evidence>
<dbReference type="InterPro" id="IPR012942">
    <property type="entry name" value="SRR1-like"/>
</dbReference>
<gene>
    <name evidence="3" type="ORF">K435DRAFT_252120</name>
</gene>
<dbReference type="PANTHER" id="PTHR28626:SF3">
    <property type="entry name" value="SRR1-LIKE PROTEIN"/>
    <property type="match status" value="1"/>
</dbReference>
<dbReference type="GO" id="GO:0005737">
    <property type="term" value="C:cytoplasm"/>
    <property type="evidence" value="ECO:0007669"/>
    <property type="project" value="TreeGrafter"/>
</dbReference>
<evidence type="ECO:0000259" key="2">
    <source>
        <dbReference type="Pfam" id="PF07985"/>
    </source>
</evidence>
<keyword evidence="4" id="KW-1185">Reference proteome</keyword>
<dbReference type="GO" id="GO:0005634">
    <property type="term" value="C:nucleus"/>
    <property type="evidence" value="ECO:0007669"/>
    <property type="project" value="TreeGrafter"/>
</dbReference>
<comment type="similarity">
    <text evidence="1">Belongs to the SRR1 family.</text>
</comment>
<dbReference type="EMBL" id="ML179327">
    <property type="protein sequence ID" value="THU90698.1"/>
    <property type="molecule type" value="Genomic_DNA"/>
</dbReference>
<dbReference type="OrthoDB" id="551431at2759"/>
<evidence type="ECO:0000313" key="3">
    <source>
        <dbReference type="EMBL" id="THU90698.1"/>
    </source>
</evidence>
<dbReference type="AlphaFoldDB" id="A0A4S8LPF9"/>
<feature type="domain" description="SRR1-like" evidence="2">
    <location>
        <begin position="65"/>
        <end position="224"/>
    </location>
</feature>
<evidence type="ECO:0000256" key="1">
    <source>
        <dbReference type="ARBA" id="ARBA00009856"/>
    </source>
</evidence>